<protein>
    <recommendedName>
        <fullName evidence="5">ABC transporter substrate-binding protein</fullName>
    </recommendedName>
</protein>
<feature type="compositionally biased region" description="Low complexity" evidence="1">
    <location>
        <begin position="45"/>
        <end position="54"/>
    </location>
</feature>
<dbReference type="OrthoDB" id="55273at2"/>
<dbReference type="Pfam" id="PF13416">
    <property type="entry name" value="SBP_bac_8"/>
    <property type="match status" value="1"/>
</dbReference>
<accession>A0A229P2M9</accession>
<evidence type="ECO:0000256" key="1">
    <source>
        <dbReference type="SAM" id="MobiDB-lite"/>
    </source>
</evidence>
<dbReference type="EMBL" id="NMUQ01000001">
    <property type="protein sequence ID" value="OXM16311.1"/>
    <property type="molecule type" value="Genomic_DNA"/>
</dbReference>
<feature type="chain" id="PRO_5038514958" description="ABC transporter substrate-binding protein" evidence="2">
    <location>
        <begin position="28"/>
        <end position="467"/>
    </location>
</feature>
<proteinExistence type="predicted"/>
<feature type="region of interest" description="Disordered" evidence="1">
    <location>
        <begin position="45"/>
        <end position="65"/>
    </location>
</feature>
<dbReference type="Gene3D" id="3.40.190.10">
    <property type="entry name" value="Periplasmic binding protein-like II"/>
    <property type="match status" value="1"/>
</dbReference>
<dbReference type="InterPro" id="IPR050490">
    <property type="entry name" value="Bact_solute-bd_prot1"/>
</dbReference>
<evidence type="ECO:0000313" key="4">
    <source>
        <dbReference type="Proteomes" id="UP000215145"/>
    </source>
</evidence>
<dbReference type="RefSeq" id="WP_089523395.1">
    <property type="nucleotide sequence ID" value="NZ_NMUQ01000001.1"/>
</dbReference>
<reference evidence="3 4" key="1">
    <citation type="submission" date="2017-07" db="EMBL/GenBank/DDBJ databases">
        <title>Paenibacillus herberti R33 genome sequencing and assembly.</title>
        <authorList>
            <person name="Su W."/>
        </authorList>
    </citation>
    <scope>NUCLEOTIDE SEQUENCE [LARGE SCALE GENOMIC DNA]</scope>
    <source>
        <strain evidence="3 4">R33</strain>
    </source>
</reference>
<evidence type="ECO:0000313" key="3">
    <source>
        <dbReference type="EMBL" id="OXM16311.1"/>
    </source>
</evidence>
<dbReference type="InterPro" id="IPR006059">
    <property type="entry name" value="SBP"/>
</dbReference>
<feature type="signal peptide" evidence="2">
    <location>
        <begin position="1"/>
        <end position="27"/>
    </location>
</feature>
<dbReference type="Proteomes" id="UP000215145">
    <property type="component" value="Unassembled WGS sequence"/>
</dbReference>
<sequence length="467" mass="51623">MKTGNRKRFQKVSALCLVMLVVSVMTACTGGGGNNGGAVTANNSGSAANQGAGAETNSPPESPPAAAIDKTAIKGEVKILGAGIDSFKKMMVDFNKEYPNVKVVAMEQSIHDLAALIAAGEKPDVILADGGRFPLKWVQDKLIRDMKPFMDNDPEITADMFYEPAYTRGLGVDGQVWQLPYTVDPNFTMMYNQEVLEQYGDTELPEMNSLPEFGDFLKKYWVVENGEQVMTTFSPFEVYGNFNSLITMAFLNGADQTTFYNPETNKATFNDPKIVEALEWMVRFKRENINDERIEKLNKTLPENTSRFLAGKSLLEPAVLVHVRENLKANPDIQLKPMPAESLWVGGHGLSMTTLGTKENEMATWSLIKWITSNKVAAEAKLKIDSGLSAIKDNPYLVEQAESDPVLAAAYEVLQQAKKHPPFLPVPFEEEFNAKIGDVMTGVLEPKAFLDHMTKYSQTLLDEIKGK</sequence>
<keyword evidence="4" id="KW-1185">Reference proteome</keyword>
<evidence type="ECO:0000256" key="2">
    <source>
        <dbReference type="SAM" id="SignalP"/>
    </source>
</evidence>
<gene>
    <name evidence="3" type="ORF">CGZ75_06400</name>
</gene>
<keyword evidence="2" id="KW-0732">Signal</keyword>
<evidence type="ECO:0008006" key="5">
    <source>
        <dbReference type="Google" id="ProtNLM"/>
    </source>
</evidence>
<dbReference type="AlphaFoldDB" id="A0A229P2M9"/>
<dbReference type="PROSITE" id="PS51257">
    <property type="entry name" value="PROKAR_LIPOPROTEIN"/>
    <property type="match status" value="1"/>
</dbReference>
<organism evidence="3 4">
    <name type="scientific">Paenibacillus herberti</name>
    <dbReference type="NCBI Taxonomy" id="1619309"/>
    <lineage>
        <taxon>Bacteria</taxon>
        <taxon>Bacillati</taxon>
        <taxon>Bacillota</taxon>
        <taxon>Bacilli</taxon>
        <taxon>Bacillales</taxon>
        <taxon>Paenibacillaceae</taxon>
        <taxon>Paenibacillus</taxon>
    </lineage>
</organism>
<comment type="caution">
    <text evidence="3">The sequence shown here is derived from an EMBL/GenBank/DDBJ whole genome shotgun (WGS) entry which is preliminary data.</text>
</comment>
<dbReference type="SUPFAM" id="SSF53850">
    <property type="entry name" value="Periplasmic binding protein-like II"/>
    <property type="match status" value="1"/>
</dbReference>
<name>A0A229P2M9_9BACL</name>
<dbReference type="PANTHER" id="PTHR43649:SF12">
    <property type="entry name" value="DIACETYLCHITOBIOSE BINDING PROTEIN DASA"/>
    <property type="match status" value="1"/>
</dbReference>
<dbReference type="PANTHER" id="PTHR43649">
    <property type="entry name" value="ARABINOSE-BINDING PROTEIN-RELATED"/>
    <property type="match status" value="1"/>
</dbReference>